<dbReference type="AlphaFoldDB" id="A0A7W8G8S1"/>
<keyword evidence="3" id="KW-1185">Reference proteome</keyword>
<sequence length="685" mass="72320">MKKSWITCVSLVAAAAVLMFASCSNISEGDSASYYSKNGASAKAEKTLVATVNGITSIEAVQSQVASRTVLPEPQAIDTGLVYVLEGKSSIGGKIDAKSVTVNAGSETGTGTVTISFPDTSIWELTLTAYKDSAVASAATHVQEKEYSAPNTANGAAAGSTVKKYAYNPVLTATTEVSLVAGSPKITFNMNVKGLETPGTVAIGANPSDDSKKAGFVYTGKSVKITHYEIALYDRISGAAILNKAEPSVAATTGKVEVTPTAGNVDFSADSTSLANVAPGEYVLGVAFYNNYNEVDYQVGFWSDYVVVAPGQTTTFSELITGIDEKPKAPENFTAELVANSEVNGTFLAKLTWEDKATNENNYEIDLYEVNDDAAKTALTVETIKTAANATKLATLGFSSHYDADTVESDKIVDFKDGSLYYGGGSLFASSEEATLKLDTGKLYEVVIRAVKSANDKSDDVARTATADFTAANHINRVRISYITAPYTIKVGSKEGQQYVTYHTFKGDEIALLADAKNGFTLSYKGTDVPAENFKGWISAADGESSVSAATYKNVNVLADIAVDFAATLKTYSYSTDVTSDFVALKSFTNSADSTGTDVNVTGNVATVNAKANERLSVSAVDADSEYSGYVIAVDGYLYTQEQACTLYLSRLATGTHNILVAGEKADGSGKTTLYSYSFTLKVER</sequence>
<feature type="signal peptide" evidence="1">
    <location>
        <begin position="1"/>
        <end position="26"/>
    </location>
</feature>
<evidence type="ECO:0000313" key="3">
    <source>
        <dbReference type="Proteomes" id="UP000518887"/>
    </source>
</evidence>
<name>A0A7W8G8S1_9SPIR</name>
<organism evidence="2 3">
    <name type="scientific">Treponema ruminis</name>
    <dbReference type="NCBI Taxonomy" id="744515"/>
    <lineage>
        <taxon>Bacteria</taxon>
        <taxon>Pseudomonadati</taxon>
        <taxon>Spirochaetota</taxon>
        <taxon>Spirochaetia</taxon>
        <taxon>Spirochaetales</taxon>
        <taxon>Treponemataceae</taxon>
        <taxon>Treponema</taxon>
    </lineage>
</organism>
<accession>A0A7W8G8S1</accession>
<dbReference type="Proteomes" id="UP000518887">
    <property type="component" value="Unassembled WGS sequence"/>
</dbReference>
<gene>
    <name evidence="2" type="ORF">HNP76_001166</name>
</gene>
<feature type="chain" id="PRO_5030617966" description="Lipoprotein" evidence="1">
    <location>
        <begin position="27"/>
        <end position="685"/>
    </location>
</feature>
<comment type="caution">
    <text evidence="2">The sequence shown here is derived from an EMBL/GenBank/DDBJ whole genome shotgun (WGS) entry which is preliminary data.</text>
</comment>
<evidence type="ECO:0000256" key="1">
    <source>
        <dbReference type="SAM" id="SignalP"/>
    </source>
</evidence>
<evidence type="ECO:0008006" key="4">
    <source>
        <dbReference type="Google" id="ProtNLM"/>
    </source>
</evidence>
<protein>
    <recommendedName>
        <fullName evidence="4">Lipoprotein</fullName>
    </recommendedName>
</protein>
<keyword evidence="1" id="KW-0732">Signal</keyword>
<evidence type="ECO:0000313" key="2">
    <source>
        <dbReference type="EMBL" id="MBB5225809.1"/>
    </source>
</evidence>
<reference evidence="2 3" key="1">
    <citation type="submission" date="2020-08" db="EMBL/GenBank/DDBJ databases">
        <title>Genomic Encyclopedia of Type Strains, Phase IV (KMG-IV): sequencing the most valuable type-strain genomes for metagenomic binning, comparative biology and taxonomic classification.</title>
        <authorList>
            <person name="Goeker M."/>
        </authorList>
    </citation>
    <scope>NUCLEOTIDE SEQUENCE [LARGE SCALE GENOMIC DNA]</scope>
    <source>
        <strain evidence="2 3">DSM 103462</strain>
    </source>
</reference>
<dbReference type="EMBL" id="JACHFQ010000003">
    <property type="protein sequence ID" value="MBB5225809.1"/>
    <property type="molecule type" value="Genomic_DNA"/>
</dbReference>
<proteinExistence type="predicted"/>
<dbReference type="PROSITE" id="PS51257">
    <property type="entry name" value="PROKAR_LIPOPROTEIN"/>
    <property type="match status" value="1"/>
</dbReference>
<dbReference type="RefSeq" id="WP_184658443.1">
    <property type="nucleotide sequence ID" value="NZ_CP031518.1"/>
</dbReference>